<dbReference type="PANTHER" id="PTHR38248:SF2">
    <property type="entry name" value="FUNK1 11"/>
    <property type="match status" value="1"/>
</dbReference>
<dbReference type="Proteomes" id="UP000703269">
    <property type="component" value="Unassembled WGS sequence"/>
</dbReference>
<organism evidence="2 3">
    <name type="scientific">Phanerochaete sordida</name>
    <dbReference type="NCBI Taxonomy" id="48140"/>
    <lineage>
        <taxon>Eukaryota</taxon>
        <taxon>Fungi</taxon>
        <taxon>Dikarya</taxon>
        <taxon>Basidiomycota</taxon>
        <taxon>Agaricomycotina</taxon>
        <taxon>Agaricomycetes</taxon>
        <taxon>Polyporales</taxon>
        <taxon>Phanerochaetaceae</taxon>
        <taxon>Phanerochaete</taxon>
    </lineage>
</organism>
<evidence type="ECO:0000313" key="3">
    <source>
        <dbReference type="Proteomes" id="UP000703269"/>
    </source>
</evidence>
<gene>
    <name evidence="2" type="ORF">PsYK624_135380</name>
</gene>
<sequence length="683" mass="77346">MGQDHLQYSQVTFSVFSANFVPVESSYEPIKVLNAANNDGSAGRLGAKSDIPAVLCHALNAVIGDSERRFKVVPKATEAKAPAPAVALFTNPKSVSALSAWAWMAAPVDVVVDETAAGFHFALPSSSEKKSVPFLVDTPAGKDARAQLEEYALEILAHQHRVHIFMLHISKNAARVSRWDRAGCIVSEPVDLSTAKFDNFVARLAQLSPLEQGYDDEATLATQEQIELLREYYPANRWLRHYRDLILNNLEEFPLYQISCPAIIVSPFEQMARATLDQLGMPSFPDDDSDDDDDGPMQWNIPYETETRTFLVGRPTTNRRTLVGKCTTGFVAFDPLDCRMVFLKDQWRDGNQMYSELDVYRQLAWRVPDGVAQLVAGGEVAHHRTRSQQFTDSWKSPSRVHIRLVSQQVGRPIESAESGRKLLFYITCALDAHSDAWLKARILHHDISDGNILIDVEKEYGFLNDWDISKHSTDIKWKAERSDFYGTWAFGSALALQYPRKPIEVEDDIEAFIWLIVYIVLERMDHGLSTEDRDALVDKLFYVHKHDESGRAIGGELKLEYIKRGEPPVQLKDAQDPVAVFLADAFKLLRDVYAKVDYTAIEHWRTGKREKGSFVPHRRSKSVLDGLTHRAVYDLLAKACNNWEDEREQKQKSWDDAIRAMQAMVNMHIGERDDSDMPPMGYD</sequence>
<dbReference type="InterPro" id="IPR011009">
    <property type="entry name" value="Kinase-like_dom_sf"/>
</dbReference>
<dbReference type="SUPFAM" id="SSF56112">
    <property type="entry name" value="Protein kinase-like (PK-like)"/>
    <property type="match status" value="1"/>
</dbReference>
<dbReference type="OrthoDB" id="2802734at2759"/>
<protein>
    <recommendedName>
        <fullName evidence="1">Fungal-type protein kinase domain-containing protein</fullName>
    </recommendedName>
</protein>
<dbReference type="AlphaFoldDB" id="A0A9P3GL53"/>
<dbReference type="EMBL" id="BPQB01000070">
    <property type="protein sequence ID" value="GJE97322.1"/>
    <property type="molecule type" value="Genomic_DNA"/>
</dbReference>
<dbReference type="Pfam" id="PF17667">
    <property type="entry name" value="Pkinase_fungal"/>
    <property type="match status" value="1"/>
</dbReference>
<reference evidence="2 3" key="1">
    <citation type="submission" date="2021-08" db="EMBL/GenBank/DDBJ databases">
        <title>Draft Genome Sequence of Phanerochaete sordida strain YK-624.</title>
        <authorList>
            <person name="Mori T."/>
            <person name="Dohra H."/>
            <person name="Suzuki T."/>
            <person name="Kawagishi H."/>
            <person name="Hirai H."/>
        </authorList>
    </citation>
    <scope>NUCLEOTIDE SEQUENCE [LARGE SCALE GENOMIC DNA]</scope>
    <source>
        <strain evidence="2 3">YK-624</strain>
    </source>
</reference>
<dbReference type="InterPro" id="IPR040976">
    <property type="entry name" value="Pkinase_fungal"/>
</dbReference>
<feature type="domain" description="Fungal-type protein kinase" evidence="1">
    <location>
        <begin position="271"/>
        <end position="520"/>
    </location>
</feature>
<comment type="caution">
    <text evidence="2">The sequence shown here is derived from an EMBL/GenBank/DDBJ whole genome shotgun (WGS) entry which is preliminary data.</text>
</comment>
<evidence type="ECO:0000313" key="2">
    <source>
        <dbReference type="EMBL" id="GJE97322.1"/>
    </source>
</evidence>
<accession>A0A9P3GL53</accession>
<dbReference type="PANTHER" id="PTHR38248">
    <property type="entry name" value="FUNK1 6"/>
    <property type="match status" value="1"/>
</dbReference>
<proteinExistence type="predicted"/>
<evidence type="ECO:0000259" key="1">
    <source>
        <dbReference type="Pfam" id="PF17667"/>
    </source>
</evidence>
<name>A0A9P3GL53_9APHY</name>
<keyword evidence="3" id="KW-1185">Reference proteome</keyword>